<proteinExistence type="predicted"/>
<sequence>MTVTDARDQRGDAMRVNKWGVGVILAAAVVLTGCTAGGSDEPAASTPASGATQETEAPSTDCPELTEGATIDGTELGACIADAMSDTAGYAGKTSVMGVESTARFNPSEKAIESISPAGSLIAIGDDVWVKSPQTDWQPADPSSSDPVIAALSSSAANITSLDPATAAQALTGEFTVTGTGERLGEKVHLLTGTIEQQGTEVEVLFEVTDDYVNLASTSTASIEGQSLEVAMEITEWDVKQDIVAPL</sequence>
<evidence type="ECO:0008006" key="4">
    <source>
        <dbReference type="Google" id="ProtNLM"/>
    </source>
</evidence>
<comment type="caution">
    <text evidence="2">The sequence shown here is derived from an EMBL/GenBank/DDBJ whole genome shotgun (WGS) entry which is preliminary data.</text>
</comment>
<gene>
    <name evidence="2" type="ORF">F6A08_01570</name>
</gene>
<dbReference type="PROSITE" id="PS51257">
    <property type="entry name" value="PROKAR_LIPOPROTEIN"/>
    <property type="match status" value="1"/>
</dbReference>
<feature type="region of interest" description="Disordered" evidence="1">
    <location>
        <begin position="37"/>
        <end position="63"/>
    </location>
</feature>
<reference evidence="3" key="1">
    <citation type="submission" date="2019-09" db="EMBL/GenBank/DDBJ databases">
        <title>Whole genome sequencing of Microbacterium maritypicum.</title>
        <authorList>
            <person name="Lenchi N."/>
        </authorList>
    </citation>
    <scope>NUCLEOTIDE SEQUENCE [LARGE SCALE GENOMIC DNA]</scope>
    <source>
        <strain evidence="3">G1</strain>
    </source>
</reference>
<accession>A0ABQ6V7Z9</accession>
<dbReference type="EMBL" id="WAAO01000001">
    <property type="protein sequence ID" value="KAB1866540.1"/>
    <property type="molecule type" value="Genomic_DNA"/>
</dbReference>
<evidence type="ECO:0000313" key="3">
    <source>
        <dbReference type="Proteomes" id="UP000478836"/>
    </source>
</evidence>
<name>A0ABQ6V7Z9_9MICO</name>
<organism evidence="2 3">
    <name type="scientific">Microbacterium algeriense</name>
    <dbReference type="NCBI Taxonomy" id="2615184"/>
    <lineage>
        <taxon>Bacteria</taxon>
        <taxon>Bacillati</taxon>
        <taxon>Actinomycetota</taxon>
        <taxon>Actinomycetes</taxon>
        <taxon>Micrococcales</taxon>
        <taxon>Microbacteriaceae</taxon>
        <taxon>Microbacterium</taxon>
    </lineage>
</organism>
<keyword evidence="3" id="KW-1185">Reference proteome</keyword>
<feature type="compositionally biased region" description="Polar residues" evidence="1">
    <location>
        <begin position="46"/>
        <end position="58"/>
    </location>
</feature>
<evidence type="ECO:0000256" key="1">
    <source>
        <dbReference type="SAM" id="MobiDB-lite"/>
    </source>
</evidence>
<protein>
    <recommendedName>
        <fullName evidence="4">LppX_LprAFG lipoprotein</fullName>
    </recommendedName>
</protein>
<evidence type="ECO:0000313" key="2">
    <source>
        <dbReference type="EMBL" id="KAB1866540.1"/>
    </source>
</evidence>
<dbReference type="Proteomes" id="UP000478836">
    <property type="component" value="Unassembled WGS sequence"/>
</dbReference>
<dbReference type="Gene3D" id="2.50.20.20">
    <property type="match status" value="1"/>
</dbReference>